<organism evidence="2 3">
    <name type="scientific">Cetraspora pellucida</name>
    <dbReference type="NCBI Taxonomy" id="1433469"/>
    <lineage>
        <taxon>Eukaryota</taxon>
        <taxon>Fungi</taxon>
        <taxon>Fungi incertae sedis</taxon>
        <taxon>Mucoromycota</taxon>
        <taxon>Glomeromycotina</taxon>
        <taxon>Glomeromycetes</taxon>
        <taxon>Diversisporales</taxon>
        <taxon>Gigasporaceae</taxon>
        <taxon>Cetraspora</taxon>
    </lineage>
</organism>
<comment type="caution">
    <text evidence="2">The sequence shown here is derived from an EMBL/GenBank/DDBJ whole genome shotgun (WGS) entry which is preliminary data.</text>
</comment>
<evidence type="ECO:0000313" key="2">
    <source>
        <dbReference type="EMBL" id="CAG8541216.1"/>
    </source>
</evidence>
<evidence type="ECO:0000313" key="3">
    <source>
        <dbReference type="Proteomes" id="UP000789759"/>
    </source>
</evidence>
<feature type="transmembrane region" description="Helical" evidence="1">
    <location>
        <begin position="721"/>
        <end position="739"/>
    </location>
</feature>
<sequence length="783" mass="88331">MKILSNYLVLNIFIIFLLAVLPTGLTQTVVRYSNFTYPEVSIQPNLTGTQPRIIDIQRYFDNKGTAIVRIARENYIARTNRCLERRILLRVIQTNGSVIPINLDNIEEIQDINYCLVGSKNPIQFYPLFDQYILVTYIHATNTFDNTTFIEKGVVIDWSGKNISTLEFGPSYLNPGTTNWNPNTNVVINVTPQKGFLHLSAVNGTYNFMWRQYTHTGNGFFNLLQNDTVENLNNHISSFQIVAFPTLNDGYAIVYANSTNDYTAPDPISAQLTAKAGVYAILLTYNQTRTSQRTILYEMTTPNITFAELHCSVDYVFIGHICIIRAQQLISNPPSIVNSTLFNATTTTVINATATTATQVFTPVNVTMVNNTAPPNITFNLFYIRIRFLSTGSVMTLNPIFNIPFNSLEILRNLPLGGYTHISREFTIQGVNIATNFNFSLYDEFDHSPNWVFPQLPILSNLYGAFLILPNNTMLVALNESTTSWRILSIDLPLLAPPPRTDTGYGNLQINSTYPSINTKDLPLNTAMINVTFFDRISFSDGNLTIYQQIGGFNVPRLLINSKTCDPSQCIPLGTYISLKILTCIFNDPGDIRGKLRLTENITTYFQELMANSGISQFFTQLMDELLIIIPTEKGRLDSNMHYQIDPSSPGSKQYLISLTIYEMRNGDRKNATALKDDLNLLIKNKAITSISFGNVSRWLDSDYGFQESMSISEFIQLHQIKFILLFVGIVLFLILFIIARIKSPKSQNFVILQIGITIFRTATVAIFTFTDAKTVPNLFLPR</sequence>
<keyword evidence="1" id="KW-0472">Membrane</keyword>
<dbReference type="AlphaFoldDB" id="A0A9N9ATP1"/>
<dbReference type="OrthoDB" id="2420894at2759"/>
<name>A0A9N9ATP1_9GLOM</name>
<gene>
    <name evidence="2" type="ORF">CPELLU_LOCUS4309</name>
</gene>
<keyword evidence="3" id="KW-1185">Reference proteome</keyword>
<evidence type="ECO:0000256" key="1">
    <source>
        <dbReference type="SAM" id="Phobius"/>
    </source>
</evidence>
<reference evidence="2" key="1">
    <citation type="submission" date="2021-06" db="EMBL/GenBank/DDBJ databases">
        <authorList>
            <person name="Kallberg Y."/>
            <person name="Tangrot J."/>
            <person name="Rosling A."/>
        </authorList>
    </citation>
    <scope>NUCLEOTIDE SEQUENCE</scope>
    <source>
        <strain evidence="2">FL966</strain>
    </source>
</reference>
<keyword evidence="1" id="KW-0812">Transmembrane</keyword>
<proteinExistence type="predicted"/>
<accession>A0A9N9ATP1</accession>
<feature type="transmembrane region" description="Helical" evidence="1">
    <location>
        <begin position="751"/>
        <end position="771"/>
    </location>
</feature>
<protein>
    <submittedName>
        <fullName evidence="2">17206_t:CDS:1</fullName>
    </submittedName>
</protein>
<dbReference type="EMBL" id="CAJVQA010002234">
    <property type="protein sequence ID" value="CAG8541216.1"/>
    <property type="molecule type" value="Genomic_DNA"/>
</dbReference>
<dbReference type="Proteomes" id="UP000789759">
    <property type="component" value="Unassembled WGS sequence"/>
</dbReference>
<keyword evidence="1" id="KW-1133">Transmembrane helix</keyword>